<sequence length="210" mass="24634">MYRSEIQELEMSLAKRENLPLIRKYAQEFYKTHSLEDCWQFACESWKSTYFQIQEISVFLCGYIAHQSAAAVLFLKDTVSQHPDWRVQEVLAMAFDAYCKSIGYENSLQIINEWISSDNHNNRRAVTEGLRVWTSRPFFSEHPQIAISILSSLKEDNSLYVRKSVGNALRDISKKHRELIEQELFSWDLSNKKIQQVYKLAHKYLDKLGG</sequence>
<dbReference type="RefSeq" id="WP_216242893.1">
    <property type="nucleotide sequence ID" value="NZ_JABACJ020000014.1"/>
</dbReference>
<proteinExistence type="predicted"/>
<organism evidence="1 2">
    <name type="scientific">Faecalicatena faecalis</name>
    <dbReference type="NCBI Taxonomy" id="2726362"/>
    <lineage>
        <taxon>Bacteria</taxon>
        <taxon>Bacillati</taxon>
        <taxon>Bacillota</taxon>
        <taxon>Clostridia</taxon>
        <taxon>Lachnospirales</taxon>
        <taxon>Lachnospiraceae</taxon>
        <taxon>Faecalicatena</taxon>
    </lineage>
</organism>
<evidence type="ECO:0000313" key="1">
    <source>
        <dbReference type="EMBL" id="MBU3876947.1"/>
    </source>
</evidence>
<dbReference type="EMBL" id="JABACJ020000014">
    <property type="protein sequence ID" value="MBU3876947.1"/>
    <property type="molecule type" value="Genomic_DNA"/>
</dbReference>
<comment type="caution">
    <text evidence="1">The sequence shown here is derived from an EMBL/GenBank/DDBJ whole genome shotgun (WGS) entry which is preliminary data.</text>
</comment>
<gene>
    <name evidence="1" type="ORF">HGO97_014125</name>
</gene>
<keyword evidence="2" id="KW-1185">Reference proteome</keyword>
<dbReference type="Pfam" id="PF08713">
    <property type="entry name" value="DNA_alkylation"/>
    <property type="match status" value="1"/>
</dbReference>
<accession>A0ABS6D5R8</accession>
<reference evidence="1 2" key="1">
    <citation type="submission" date="2021-06" db="EMBL/GenBank/DDBJ databases">
        <title>Faecalicatena sp. nov. isolated from porcine feces.</title>
        <authorList>
            <person name="Oh B.S."/>
            <person name="Lee J.H."/>
        </authorList>
    </citation>
    <scope>NUCLEOTIDE SEQUENCE [LARGE SCALE GENOMIC DNA]</scope>
    <source>
        <strain evidence="1 2">AGMB00832</strain>
    </source>
</reference>
<dbReference type="InterPro" id="IPR014825">
    <property type="entry name" value="DNA_alkylation"/>
</dbReference>
<name>A0ABS6D5R8_9FIRM</name>
<dbReference type="Proteomes" id="UP000723714">
    <property type="component" value="Unassembled WGS sequence"/>
</dbReference>
<evidence type="ECO:0000313" key="2">
    <source>
        <dbReference type="Proteomes" id="UP000723714"/>
    </source>
</evidence>
<protein>
    <submittedName>
        <fullName evidence="1">DNA alkylation repair protein</fullName>
    </submittedName>
</protein>